<comment type="caution">
    <text evidence="2">The sequence shown here is derived from an EMBL/GenBank/DDBJ whole genome shotgun (WGS) entry which is preliminary data.</text>
</comment>
<dbReference type="AlphaFoldDB" id="A0A0B0MKW8"/>
<evidence type="ECO:0000256" key="1">
    <source>
        <dbReference type="SAM" id="SignalP"/>
    </source>
</evidence>
<keyword evidence="1" id="KW-0732">Signal</keyword>
<dbReference type="EMBL" id="JRRC01112525">
    <property type="protein sequence ID" value="KHG00109.1"/>
    <property type="molecule type" value="Genomic_DNA"/>
</dbReference>
<evidence type="ECO:0000313" key="3">
    <source>
        <dbReference type="Proteomes" id="UP000032142"/>
    </source>
</evidence>
<gene>
    <name evidence="2" type="ORF">F383_16733</name>
</gene>
<evidence type="ECO:0000313" key="2">
    <source>
        <dbReference type="EMBL" id="KHG00109.1"/>
    </source>
</evidence>
<sequence length="110" mass="12628">MSSRPSTRFLASLFLLVFYSLADSFADLPSQFQAQQELTNINKSAILPTCPCRRAATLLEMVKNYKIIWDMFCQKVMDLMIHSRSLAPRTVKMAMNVRKTLLKLHKLDMG</sequence>
<proteinExistence type="predicted"/>
<keyword evidence="3" id="KW-1185">Reference proteome</keyword>
<name>A0A0B0MKW8_GOSAR</name>
<dbReference type="Proteomes" id="UP000032142">
    <property type="component" value="Unassembled WGS sequence"/>
</dbReference>
<organism evidence="2 3">
    <name type="scientific">Gossypium arboreum</name>
    <name type="common">Tree cotton</name>
    <name type="synonym">Gossypium nanking</name>
    <dbReference type="NCBI Taxonomy" id="29729"/>
    <lineage>
        <taxon>Eukaryota</taxon>
        <taxon>Viridiplantae</taxon>
        <taxon>Streptophyta</taxon>
        <taxon>Embryophyta</taxon>
        <taxon>Tracheophyta</taxon>
        <taxon>Spermatophyta</taxon>
        <taxon>Magnoliopsida</taxon>
        <taxon>eudicotyledons</taxon>
        <taxon>Gunneridae</taxon>
        <taxon>Pentapetalae</taxon>
        <taxon>rosids</taxon>
        <taxon>malvids</taxon>
        <taxon>Malvales</taxon>
        <taxon>Malvaceae</taxon>
        <taxon>Malvoideae</taxon>
        <taxon>Gossypium</taxon>
    </lineage>
</organism>
<protein>
    <submittedName>
        <fullName evidence="2">Synaptosomal-associated 23</fullName>
    </submittedName>
</protein>
<reference evidence="3" key="1">
    <citation type="submission" date="2014-09" db="EMBL/GenBank/DDBJ databases">
        <authorList>
            <person name="Mudge J."/>
            <person name="Ramaraj T."/>
            <person name="Lindquist I.E."/>
            <person name="Bharti A.K."/>
            <person name="Sundararajan A."/>
            <person name="Cameron C.T."/>
            <person name="Woodward J.E."/>
            <person name="May G.D."/>
            <person name="Brubaker C."/>
            <person name="Broadhvest J."/>
            <person name="Wilkins T.A."/>
        </authorList>
    </citation>
    <scope>NUCLEOTIDE SEQUENCE</scope>
    <source>
        <strain evidence="3">cv. AKA8401</strain>
    </source>
</reference>
<feature type="chain" id="PRO_5002075771" evidence="1">
    <location>
        <begin position="23"/>
        <end position="110"/>
    </location>
</feature>
<accession>A0A0B0MKW8</accession>
<feature type="signal peptide" evidence="1">
    <location>
        <begin position="1"/>
        <end position="22"/>
    </location>
</feature>